<evidence type="ECO:0000313" key="2">
    <source>
        <dbReference type="Proteomes" id="UP001597201"/>
    </source>
</evidence>
<dbReference type="Proteomes" id="UP001597201">
    <property type="component" value="Unassembled WGS sequence"/>
</dbReference>
<keyword evidence="1" id="KW-0418">Kinase</keyword>
<sequence length="511" mass="59529">MSKFTYTFFDLIKIKLIYFLFGFLLISCGDDGNSNDPEANGTTITSFTFLPSENPSIGTSEGMEIEDDKIIGTLPVYADMENLVARFEHTGAEVIVNNFPQQSGKTANDFTKTLNYTVKSKNGETRVYEVNLDRFTGLPIVYINTLGSQAIDSKDDYREGSIQIDGNKNFANLGNSEMKIRGRGNSTWWVHPKKPYQLNFSDKTEMLGMPKDKKWIFLAEYSDKTLLRNRIAFELGHMSKLDWTPQSAFAEVMVNNEYMGTYHISQKVEEGDFRVALGDDGYLLEIDQLDRLDPDDVYFRTNSFLINIKEPSLDYESTAYTYIKDYINDFENTLFSNNFKDPIHGYQKYVNLDSFIDWYLISEISKNQDSKDFSSIFLNVMPGEKIKMGPLWDFDLAFGNVDYSDATKPTGFWVKDHKWYSRLFEDPAFVELVKERFKYFRQNESLILQKIDDQANYLKWAQEENDKKWNLFGNYVWPNPVVFDTYQEEVDHLKSWYKERMNWLEGAFNSL</sequence>
<comment type="caution">
    <text evidence="1">The sequence shown here is derived from an EMBL/GenBank/DDBJ whole genome shotgun (WGS) entry which is preliminary data.</text>
</comment>
<organism evidence="1 2">
    <name type="scientific">Namhaeicola litoreus</name>
    <dbReference type="NCBI Taxonomy" id="1052145"/>
    <lineage>
        <taxon>Bacteria</taxon>
        <taxon>Pseudomonadati</taxon>
        <taxon>Bacteroidota</taxon>
        <taxon>Flavobacteriia</taxon>
        <taxon>Flavobacteriales</taxon>
        <taxon>Flavobacteriaceae</taxon>
        <taxon>Namhaeicola</taxon>
    </lineage>
</organism>
<keyword evidence="2" id="KW-1185">Reference proteome</keyword>
<keyword evidence="1" id="KW-0808">Transferase</keyword>
<reference evidence="2" key="1">
    <citation type="journal article" date="2019" name="Int. J. Syst. Evol. Microbiol.">
        <title>The Global Catalogue of Microorganisms (GCM) 10K type strain sequencing project: providing services to taxonomists for standard genome sequencing and annotation.</title>
        <authorList>
            <consortium name="The Broad Institute Genomics Platform"/>
            <consortium name="The Broad Institute Genome Sequencing Center for Infectious Disease"/>
            <person name="Wu L."/>
            <person name="Ma J."/>
        </authorList>
    </citation>
    <scope>NUCLEOTIDE SEQUENCE [LARGE SCALE GENOMIC DNA]</scope>
    <source>
        <strain evidence="2">CCUG 61485</strain>
    </source>
</reference>
<accession>A0ABW3XY19</accession>
<name>A0ABW3XY19_9FLAO</name>
<dbReference type="RefSeq" id="WP_377175267.1">
    <property type="nucleotide sequence ID" value="NZ_JBHTMY010000001.1"/>
</dbReference>
<gene>
    <name evidence="1" type="ORF">ACFQ39_00295</name>
</gene>
<dbReference type="EMBL" id="JBHTMY010000001">
    <property type="protein sequence ID" value="MFD1314040.1"/>
    <property type="molecule type" value="Genomic_DNA"/>
</dbReference>
<protein>
    <submittedName>
        <fullName evidence="1">CotH kinase family protein</fullName>
    </submittedName>
</protein>
<dbReference type="Gene3D" id="2.60.40.2340">
    <property type="match status" value="1"/>
</dbReference>
<dbReference type="InterPro" id="IPR014867">
    <property type="entry name" value="Spore_coat_CotH_CotH2/3/7"/>
</dbReference>
<dbReference type="PROSITE" id="PS51257">
    <property type="entry name" value="PROKAR_LIPOPROTEIN"/>
    <property type="match status" value="1"/>
</dbReference>
<dbReference type="GO" id="GO:0016301">
    <property type="term" value="F:kinase activity"/>
    <property type="evidence" value="ECO:0007669"/>
    <property type="project" value="UniProtKB-KW"/>
</dbReference>
<proteinExistence type="predicted"/>
<dbReference type="Pfam" id="PF08757">
    <property type="entry name" value="CotH"/>
    <property type="match status" value="1"/>
</dbReference>
<evidence type="ECO:0000313" key="1">
    <source>
        <dbReference type="EMBL" id="MFD1314040.1"/>
    </source>
</evidence>